<dbReference type="GO" id="GO:0008270">
    <property type="term" value="F:zinc ion binding"/>
    <property type="evidence" value="ECO:0007669"/>
    <property type="project" value="InterPro"/>
</dbReference>
<evidence type="ECO:0000256" key="1">
    <source>
        <dbReference type="ARBA" id="ARBA00022737"/>
    </source>
</evidence>
<dbReference type="PANTHER" id="PTHR47926:SF433">
    <property type="entry name" value="PENTATRICOPEPTIDE REPEAT-CONTAINING PROTEIN"/>
    <property type="match status" value="1"/>
</dbReference>
<evidence type="ECO:0000313" key="4">
    <source>
        <dbReference type="EMBL" id="KAK9091673.1"/>
    </source>
</evidence>
<dbReference type="GO" id="GO:0009451">
    <property type="term" value="P:RNA modification"/>
    <property type="evidence" value="ECO:0007669"/>
    <property type="project" value="InterPro"/>
</dbReference>
<dbReference type="PANTHER" id="PTHR47926">
    <property type="entry name" value="PENTATRICOPEPTIDE REPEAT-CONTAINING PROTEIN"/>
    <property type="match status" value="1"/>
</dbReference>
<comment type="caution">
    <text evidence="4">The sequence shown here is derived from an EMBL/GenBank/DDBJ whole genome shotgun (WGS) entry which is preliminary data.</text>
</comment>
<dbReference type="InterPro" id="IPR011990">
    <property type="entry name" value="TPR-like_helical_dom_sf"/>
</dbReference>
<evidence type="ECO:0000259" key="3">
    <source>
        <dbReference type="Pfam" id="PF14432"/>
    </source>
</evidence>
<feature type="repeat" description="PPR" evidence="2">
    <location>
        <begin position="463"/>
        <end position="497"/>
    </location>
</feature>
<keyword evidence="5" id="KW-1185">Reference proteome</keyword>
<dbReference type="AlphaFoldDB" id="A0AAP0ELD1"/>
<dbReference type="Pfam" id="PF14432">
    <property type="entry name" value="DYW_deaminase"/>
    <property type="match status" value="1"/>
</dbReference>
<dbReference type="InterPro" id="IPR046960">
    <property type="entry name" value="PPR_At4g14850-like_plant"/>
</dbReference>
<feature type="repeat" description="PPR" evidence="2">
    <location>
        <begin position="534"/>
        <end position="564"/>
    </location>
</feature>
<feature type="domain" description="DYW" evidence="3">
    <location>
        <begin position="650"/>
        <end position="713"/>
    </location>
</feature>
<proteinExistence type="predicted"/>
<dbReference type="InterPro" id="IPR002885">
    <property type="entry name" value="PPR_rpt"/>
</dbReference>
<feature type="repeat" description="PPR" evidence="2">
    <location>
        <begin position="331"/>
        <end position="365"/>
    </location>
</feature>
<dbReference type="GO" id="GO:0003723">
    <property type="term" value="F:RNA binding"/>
    <property type="evidence" value="ECO:0007669"/>
    <property type="project" value="InterPro"/>
</dbReference>
<keyword evidence="1" id="KW-0677">Repeat</keyword>
<dbReference type="FunFam" id="1.25.40.10:FF:000316">
    <property type="entry name" value="Pentatricopeptide repeat-containing protein"/>
    <property type="match status" value="1"/>
</dbReference>
<evidence type="ECO:0000256" key="2">
    <source>
        <dbReference type="PROSITE-ProRule" id="PRU00708"/>
    </source>
</evidence>
<gene>
    <name evidence="4" type="ORF">Sjap_024850</name>
</gene>
<protein>
    <recommendedName>
        <fullName evidence="3">DYW domain-containing protein</fullName>
    </recommendedName>
</protein>
<accession>A0AAP0ELD1</accession>
<feature type="repeat" description="PPR" evidence="2">
    <location>
        <begin position="83"/>
        <end position="113"/>
    </location>
</feature>
<dbReference type="Proteomes" id="UP001417504">
    <property type="component" value="Unassembled WGS sequence"/>
</dbReference>
<dbReference type="Pfam" id="PF01535">
    <property type="entry name" value="PPR"/>
    <property type="match status" value="12"/>
</dbReference>
<dbReference type="FunFam" id="1.25.40.10:FF:000125">
    <property type="entry name" value="Pentatricopeptide repeat-containing protein"/>
    <property type="match status" value="4"/>
</dbReference>
<dbReference type="PROSITE" id="PS51375">
    <property type="entry name" value="PPR"/>
    <property type="match status" value="8"/>
</dbReference>
<evidence type="ECO:0000313" key="5">
    <source>
        <dbReference type="Proteomes" id="UP001417504"/>
    </source>
</evidence>
<feature type="repeat" description="PPR" evidence="2">
    <location>
        <begin position="145"/>
        <end position="179"/>
    </location>
</feature>
<feature type="repeat" description="PPR" evidence="2">
    <location>
        <begin position="269"/>
        <end position="303"/>
    </location>
</feature>
<dbReference type="SUPFAM" id="SSF48452">
    <property type="entry name" value="TPR-like"/>
    <property type="match status" value="1"/>
</dbReference>
<reference evidence="4 5" key="1">
    <citation type="submission" date="2024-01" db="EMBL/GenBank/DDBJ databases">
        <title>Genome assemblies of Stephania.</title>
        <authorList>
            <person name="Yang L."/>
        </authorList>
    </citation>
    <scope>NUCLEOTIDE SEQUENCE [LARGE SCALE GENOMIC DNA]</scope>
    <source>
        <strain evidence="4">QJT</strain>
        <tissue evidence="4">Leaf</tissue>
    </source>
</reference>
<organism evidence="4 5">
    <name type="scientific">Stephania japonica</name>
    <dbReference type="NCBI Taxonomy" id="461633"/>
    <lineage>
        <taxon>Eukaryota</taxon>
        <taxon>Viridiplantae</taxon>
        <taxon>Streptophyta</taxon>
        <taxon>Embryophyta</taxon>
        <taxon>Tracheophyta</taxon>
        <taxon>Spermatophyta</taxon>
        <taxon>Magnoliopsida</taxon>
        <taxon>Ranunculales</taxon>
        <taxon>Menispermaceae</taxon>
        <taxon>Menispermoideae</taxon>
        <taxon>Cissampelideae</taxon>
        <taxon>Stephania</taxon>
    </lineage>
</organism>
<name>A0AAP0ELD1_9MAGN</name>
<dbReference type="FunFam" id="1.25.40.10:FF:000090">
    <property type="entry name" value="Pentatricopeptide repeat-containing protein, chloroplastic"/>
    <property type="match status" value="1"/>
</dbReference>
<sequence>MRNRCVNRLRLVHTSSIRLRRSEQLEERSSGCKNLNKKKKGKIKSFSITDGEVVKWNMGISEHMRSGQLESALRLFETMPRRTSVSWNAMISGYIMNERFGDARHMFDAMQERDLVSWNIMLSGFVKNRKLSDARKLFDEMPEWDVVSWNTMLSGYSQNGLLDEAREIFDRMPSKNSISWNGMLAAYVQNGRIELARKLFESKFDWEKVSWNAMMAGYVRKQRLVDARMLFDRMPERDEVSWNTIITGYAQNGNMLEAQKLFQESPIRDVFTWTAMVSGYVQNGMLVEARKTFDEMPQKTAVSWNAMIKGYTLCKRMDLAKELFNAMSCRNTSSWNTMITGYAQNGDIDRARSMFNEMPQRDSISWAAIIAGYAQCGCSEEALHLFIEMKRDGEKMNRSTFTCALSTCADIAALEFGKQVHGRLVKAGYEMGCYVGNALLAMYCKCGSIEEAYDAFEGISEKDLVSWNTMLMGYAKHGFGREALRVFDLMRMKNIKPDDVTMVGVLSACSHAGFVDRGTEYFQTMEQEYGVIANHQHYTCMIDLLGRAGRLEEAEALMRSMPFEPDAATWGALLGASRIHGNTKLGEEAAKKILRWSPIILACVKKVPGYSWIEVRNKVHTFSVGDSVHPDKERIYAFLEDLDQRMKKEGYVSATKMVLHDVEEEEKEHMLKYHSEKLAVAFGILNVAPGRPIRVIKNLRVCEDCHNAIKWVEIETEFAVSGLPDYGMLRERTQENRKIRRIVEFSAGPTETKFATDSVGKQLVEGLIIVDEIQAALVFV</sequence>
<dbReference type="Gene3D" id="1.25.40.10">
    <property type="entry name" value="Tetratricopeptide repeat domain"/>
    <property type="match status" value="6"/>
</dbReference>
<dbReference type="Pfam" id="PF13041">
    <property type="entry name" value="PPR_2"/>
    <property type="match status" value="2"/>
</dbReference>
<dbReference type="EMBL" id="JBBNAE010000010">
    <property type="protein sequence ID" value="KAK9091673.1"/>
    <property type="molecule type" value="Genomic_DNA"/>
</dbReference>
<dbReference type="NCBIfam" id="TIGR00756">
    <property type="entry name" value="PPR"/>
    <property type="match status" value="11"/>
</dbReference>
<feature type="repeat" description="PPR" evidence="2">
    <location>
        <begin position="114"/>
        <end position="144"/>
    </location>
</feature>
<feature type="repeat" description="PPR" evidence="2">
    <location>
        <begin position="207"/>
        <end position="241"/>
    </location>
</feature>
<dbReference type="GO" id="GO:0048731">
    <property type="term" value="P:system development"/>
    <property type="evidence" value="ECO:0007669"/>
    <property type="project" value="UniProtKB-ARBA"/>
</dbReference>
<dbReference type="InterPro" id="IPR032867">
    <property type="entry name" value="DYW_dom"/>
</dbReference>